<gene>
    <name evidence="1" type="ORF">SAMN04487948_1302</name>
</gene>
<evidence type="ECO:0000313" key="2">
    <source>
        <dbReference type="Proteomes" id="UP000199126"/>
    </source>
</evidence>
<sequence length="58" mass="6197">MGLDHAAMSSSDTLRSRLTQLLSTDTVIHECRQCGTTCTATDADCPACGAAEIVTYRF</sequence>
<name>A0A1H8WIS8_9EURY</name>
<reference evidence="2" key="1">
    <citation type="submission" date="2016-10" db="EMBL/GenBank/DDBJ databases">
        <authorList>
            <person name="Varghese N."/>
            <person name="Submissions S."/>
        </authorList>
    </citation>
    <scope>NUCLEOTIDE SEQUENCE [LARGE SCALE GENOMIC DNA]</scope>
    <source>
        <strain evidence="2">CGMCC 1.10121</strain>
    </source>
</reference>
<dbReference type="AlphaFoldDB" id="A0A1H8WIS8"/>
<proteinExistence type="predicted"/>
<organism evidence="1 2">
    <name type="scientific">Halogranum amylolyticum</name>
    <dbReference type="NCBI Taxonomy" id="660520"/>
    <lineage>
        <taxon>Archaea</taxon>
        <taxon>Methanobacteriati</taxon>
        <taxon>Methanobacteriota</taxon>
        <taxon>Stenosarchaea group</taxon>
        <taxon>Halobacteria</taxon>
        <taxon>Halobacteriales</taxon>
        <taxon>Haloferacaceae</taxon>
    </lineage>
</organism>
<dbReference type="Proteomes" id="UP000199126">
    <property type="component" value="Unassembled WGS sequence"/>
</dbReference>
<accession>A0A1H8WIS8</accession>
<evidence type="ECO:0008006" key="3">
    <source>
        <dbReference type="Google" id="ProtNLM"/>
    </source>
</evidence>
<evidence type="ECO:0000313" key="1">
    <source>
        <dbReference type="EMBL" id="SEP26988.1"/>
    </source>
</evidence>
<dbReference type="EMBL" id="FODV01000030">
    <property type="protein sequence ID" value="SEP26988.1"/>
    <property type="molecule type" value="Genomic_DNA"/>
</dbReference>
<keyword evidence="2" id="KW-1185">Reference proteome</keyword>
<protein>
    <recommendedName>
        <fullName evidence="3">Small CPxCG-related zinc finger protein</fullName>
    </recommendedName>
</protein>